<keyword evidence="2" id="KW-1185">Reference proteome</keyword>
<reference evidence="1" key="1">
    <citation type="submission" date="2022-04" db="EMBL/GenBank/DDBJ databases">
        <title>Jade perch genome.</title>
        <authorList>
            <person name="Chao B."/>
        </authorList>
    </citation>
    <scope>NUCLEOTIDE SEQUENCE</scope>
    <source>
        <strain evidence="1">CB-2022</strain>
    </source>
</reference>
<dbReference type="EMBL" id="CM041551">
    <property type="protein sequence ID" value="KAI3355401.1"/>
    <property type="molecule type" value="Genomic_DNA"/>
</dbReference>
<dbReference type="Proteomes" id="UP000831701">
    <property type="component" value="Chromosome 21"/>
</dbReference>
<feature type="non-terminal residue" evidence="1">
    <location>
        <position position="2279"/>
    </location>
</feature>
<proteinExistence type="predicted"/>
<name>A0ACB8VIT6_9TELE</name>
<protein>
    <submittedName>
        <fullName evidence="1">Uncharacterized protein</fullName>
    </submittedName>
</protein>
<gene>
    <name evidence="1" type="ORF">L3Q82_018244</name>
</gene>
<evidence type="ECO:0000313" key="1">
    <source>
        <dbReference type="EMBL" id="KAI3355401.1"/>
    </source>
</evidence>
<accession>A0ACB8VIT6</accession>
<evidence type="ECO:0000313" key="2">
    <source>
        <dbReference type="Proteomes" id="UP000831701"/>
    </source>
</evidence>
<sequence length="2279" mass="252168">MQSLSQKISQHLRNLFRRSWSSSERLDGKTVVITGANTGIGKETAIDLAKRGAKIIMACRDEERGQAAVKDVIESSGNENVVFMKLDLADSKSIREFAEAINKGEPKLNILINNAGVMVCPYGKTADGFEMQIGVNHFGHFLLTYLLLDLIKKSAPARIVTVSSMAHSWGSINLEDINSEKSYDKKAAYSQSKLANVLFTHSLAKRLEGTGVTAYSLHPGVVQTDLWRHLSGPQQIVMKMVSPFTKNSVQGAQTTIYCAVEPSLDKESGGYYRFNEFDHRFFGISDSEVEQMDPQQKQLLQCVYRALENAGIPMEQASGTRTGVFFGLMNRDYETNAAHVHPSVINHWTGTGLAMSIAANRVSYIFNFTGPSLSIDCACSSSLVALHLACQSIKQGDCDMAVCGGVNCIIEPRVFVALSKAKMISPDGTSKPFSSRADGYGRGEGCGVVLLKPLKKAIQDHDHIWGVISKTAVNQDGHSVTPITKPSMTQQEELLRRIYSQTDLENVQYIEAHGTGTPVGDPTEAGSISNVIAKARPPGSETLRIGSVKSNIGHTESAAGVAGLIKVLLMMKHETIVPSVFYSEGTASVDAKALNIKIPKEAEKWEASGARIAGVNNFGFGGTNAHAIVRQHRQTCIEQRNDKKQAKYFVMSANSPKCLNLMMEDTVKQLEADSKVDLDSLLYTSACRRSHLKHKYRKAFVVSSAVDLKEKLSATLGKNISPSLSDPRLVFVFCGNGVTYHGMCKQLLRHEPVFRDKIREISQLYRKLNMLNILDTLESEFEGSDFKNPHVVQPVLFAIQIGITTLLRHWGVKPNAILGHSVGEVAAAHCSGLLSLEDAVKVIYFRSNLQNKVTGGKMLVISNMAVSEVTALLPRHSGRICIAAFNSPQSCTLSGEADAIESFHNELSISSNSQNLFLHVLDVPAAYHSHMIDPILPEIEETIGSLQANDPDTELFSTVTGKEVQWGDFCTGEYWARNIREPVAFEQAIRSATKRKKTVFVEIGPRKALQRNIMESLGNDTAVLASVQPEKDHKTIMSVISKLFELGVHVNWNTFYKGYETLPLPIPRYQFDCSDRDVIIGAAQKNTASNHPVLCQTGSESNVFTCDLMSGSSFYLKEHNHNSIPIIPGAFYAELGLAAFMASAKPKVPLSSLQLSVSFHSPFVLSQNSPEMKVQLEQKEKESSFTVLSPSALYASGTVVSKKKRLIEEQCISLSSIHKRCTSVVSSQEFYGYLSQGGFQYGDVFQNKGDVHYGVDLKEAFVVVTVPEELHSQLHDYCIHPVVLDYLMQLLPVTVEHIFAGRPGFPAKIGSLTVFEPLQEEMIVYLRATDVGIDHFEVCGCFADKDGRVLVEVKHVIIKYLGSHSHVVEEYFYHNAFSVIPEDVTSAPPPRALVFCDRIGISKGLQEYLDPRSRYVSFTHAKDILSHGFPSLLANLNITNIEKNFDEVLFLWGKENLSSLAADVVLQNLVSCCEIFRQIVLELKRIGFPNSIRAVTYCSSDITVDHISPGFAVAGMTRSFAAEIPDLSFQLIDISAISPKDIAALSQVLRSCPCDQYPELVVKDGLILKPSIIRSSPEIIDSTEGSFTSTISQSCVLQTADAYKMTQLSAIHFEEEAQPITNTSVEIRPSKICVHSSDYFPVSASHLKFGQTLYWNKHSSQNHKLLALDFSGTITVVGKHVKKFKVGDHIASCYPVVAASKVRVPEDMCYSTKQFPFLRKTPCVSYFVLAWEILNRVLPKGKHNLGIISSVLDSALLKVLALTSYKSGWNVIIGTQCNGSFVDANRMDAFVILPPFDEFLIANICNFPSVRHVVFICESQMQCLLAQDVFQSIKESVHVQTIQMPDILQKGSLSAQRPRIYRWLKSLSLSKKFALDSFTFQTVKSEITKGLNSEKPQSYFKSKRLAVVALEENVSSSLSDIPVLQTKKQLFRKRAVYIVVGGLSGLGFETVKFISQRGGEYIVILSRSKPTADVQQEIHNVEKQCGNCITTMECDISVSECVHKVIIVISQKFPGCPIRGVFHSAVVLHDGLIETLDRSLYEKVLKPKVNGALNLHHATQHCQLDYFVCYSSISAFLGNASQTNYAAANTFLDLFCHYRRKLGLPGQSINWGALNLGLLLNKEHFQRFLEAKGMMVLDVAEIHKSLEQCLVLNRPQQAVCRFHFRNIRFNILSQNVALTRRLSKLVKDAFQKSKETDSQTKQTESVSPKEYVISLLCETIDIDKSELKDESPLSSLGMDSMQAMTLQNLIFQERGVNVPLVKLLDPNATLSTVVDILSQ</sequence>
<comment type="caution">
    <text evidence="1">The sequence shown here is derived from an EMBL/GenBank/DDBJ whole genome shotgun (WGS) entry which is preliminary data.</text>
</comment>
<organism evidence="1 2">
    <name type="scientific">Scortum barcoo</name>
    <name type="common">barcoo grunter</name>
    <dbReference type="NCBI Taxonomy" id="214431"/>
    <lineage>
        <taxon>Eukaryota</taxon>
        <taxon>Metazoa</taxon>
        <taxon>Chordata</taxon>
        <taxon>Craniata</taxon>
        <taxon>Vertebrata</taxon>
        <taxon>Euteleostomi</taxon>
        <taxon>Actinopterygii</taxon>
        <taxon>Neopterygii</taxon>
        <taxon>Teleostei</taxon>
        <taxon>Neoteleostei</taxon>
        <taxon>Acanthomorphata</taxon>
        <taxon>Eupercaria</taxon>
        <taxon>Centrarchiformes</taxon>
        <taxon>Terapontoidei</taxon>
        <taxon>Terapontidae</taxon>
        <taxon>Scortum</taxon>
    </lineage>
</organism>